<feature type="non-terminal residue" evidence="2">
    <location>
        <position position="1"/>
    </location>
</feature>
<evidence type="ECO:0000256" key="1">
    <source>
        <dbReference type="SAM" id="MobiDB-lite"/>
    </source>
</evidence>
<organism evidence="2">
    <name type="scientific">uncultured Acidimicrobiales bacterium</name>
    <dbReference type="NCBI Taxonomy" id="310071"/>
    <lineage>
        <taxon>Bacteria</taxon>
        <taxon>Bacillati</taxon>
        <taxon>Actinomycetota</taxon>
        <taxon>Acidimicrobiia</taxon>
        <taxon>Acidimicrobiales</taxon>
        <taxon>environmental samples</taxon>
    </lineage>
</organism>
<feature type="compositionally biased region" description="Basic and acidic residues" evidence="1">
    <location>
        <begin position="302"/>
        <end position="326"/>
    </location>
</feature>
<feature type="compositionally biased region" description="Low complexity" evidence="1">
    <location>
        <begin position="142"/>
        <end position="153"/>
    </location>
</feature>
<accession>A0A6J4HRB1</accession>
<keyword evidence="2" id="KW-0830">Ubiquinone</keyword>
<keyword evidence="2" id="KW-0503">Monooxygenase</keyword>
<keyword evidence="2" id="KW-0560">Oxidoreductase</keyword>
<feature type="compositionally biased region" description="Pro residues" evidence="1">
    <location>
        <begin position="25"/>
        <end position="36"/>
    </location>
</feature>
<protein>
    <submittedName>
        <fullName evidence="2">Ubiquinone biosynthesis monooxygenase UbiB</fullName>
    </submittedName>
</protein>
<reference evidence="2" key="1">
    <citation type="submission" date="2020-02" db="EMBL/GenBank/DDBJ databases">
        <authorList>
            <person name="Meier V. D."/>
        </authorList>
    </citation>
    <scope>NUCLEOTIDE SEQUENCE</scope>
    <source>
        <strain evidence="2">AVDCRST_MAG20</strain>
    </source>
</reference>
<dbReference type="GO" id="GO:0004497">
    <property type="term" value="F:monooxygenase activity"/>
    <property type="evidence" value="ECO:0007669"/>
    <property type="project" value="UniProtKB-KW"/>
</dbReference>
<feature type="compositionally biased region" description="Basic and acidic residues" evidence="1">
    <location>
        <begin position="401"/>
        <end position="411"/>
    </location>
</feature>
<feature type="non-terminal residue" evidence="2">
    <location>
        <position position="442"/>
    </location>
</feature>
<feature type="compositionally biased region" description="Basic residues" evidence="1">
    <location>
        <begin position="433"/>
        <end position="442"/>
    </location>
</feature>
<proteinExistence type="predicted"/>
<feature type="compositionally biased region" description="Basic residues" evidence="1">
    <location>
        <begin position="39"/>
        <end position="53"/>
    </location>
</feature>
<feature type="compositionally biased region" description="Basic residues" evidence="1">
    <location>
        <begin position="8"/>
        <end position="23"/>
    </location>
</feature>
<dbReference type="EMBL" id="CADCSY010000049">
    <property type="protein sequence ID" value="CAA9230739.1"/>
    <property type="molecule type" value="Genomic_DNA"/>
</dbReference>
<feature type="compositionally biased region" description="Basic residues" evidence="1">
    <location>
        <begin position="258"/>
        <end position="283"/>
    </location>
</feature>
<feature type="compositionally biased region" description="Basic residues" evidence="1">
    <location>
        <begin position="389"/>
        <end position="400"/>
    </location>
</feature>
<feature type="region of interest" description="Disordered" evidence="1">
    <location>
        <begin position="1"/>
        <end position="442"/>
    </location>
</feature>
<name>A0A6J4HRB1_9ACTN</name>
<feature type="compositionally biased region" description="Basic residues" evidence="1">
    <location>
        <begin position="199"/>
        <end position="218"/>
    </location>
</feature>
<gene>
    <name evidence="2" type="ORF">AVDCRST_MAG20-1125</name>
</gene>
<sequence>GHRSDRPGRHRTTGVGGRHHLRAPRPAPPGAAPPQGPQRLHRARPHLRQGRPGHRVEPGPVPPRVARGVRVPPGPGPALPRGRGPAHRGGGPRAPPPVGLRHLRRRADRSSVHRPGPRGHAARRQQGGREGAATRPRATGQVGPAGAAAAVRGARADPADRSGVASRPGRGLRTDAPRGDGLPPRGRQHGADAVDPRPGSHRRCAGPRGAPRPRRQAGAHHGADRRHPLQRRGGDAGGRPRHPAAAPHGRADGDRGRPRARVLPRRPPRRQHQRAARRHLRPLRLRDRGAPHRVGPGAPRPVPDRQHDQRLRGDDPSPRLVRLDPRGRRHPGHGGRAPGALQAVRRERRAGGAAGRADGDDDPVDGAAPGPHPSRARPAVEADAVPRGRGPHPRARRRPPRGAEPHLRDPLRQVPGARHGPRGGGPTRSGDGRRHRQRPPPL</sequence>
<evidence type="ECO:0000313" key="2">
    <source>
        <dbReference type="EMBL" id="CAA9230739.1"/>
    </source>
</evidence>
<dbReference type="AlphaFoldDB" id="A0A6J4HRB1"/>